<accession>A0A1I7U7R9</accession>
<organism evidence="1 2">
    <name type="scientific">Caenorhabditis tropicalis</name>
    <dbReference type="NCBI Taxonomy" id="1561998"/>
    <lineage>
        <taxon>Eukaryota</taxon>
        <taxon>Metazoa</taxon>
        <taxon>Ecdysozoa</taxon>
        <taxon>Nematoda</taxon>
        <taxon>Chromadorea</taxon>
        <taxon>Rhabditida</taxon>
        <taxon>Rhabditina</taxon>
        <taxon>Rhabditomorpha</taxon>
        <taxon>Rhabditoidea</taxon>
        <taxon>Rhabditidae</taxon>
        <taxon>Peloderinae</taxon>
        <taxon>Caenorhabditis</taxon>
    </lineage>
</organism>
<name>A0A1I7U7R9_9PELO</name>
<evidence type="ECO:0000313" key="1">
    <source>
        <dbReference type="Proteomes" id="UP000095282"/>
    </source>
</evidence>
<dbReference type="WBParaSite" id="Csp11.Scaffold629.g15708.t1">
    <property type="protein sequence ID" value="Csp11.Scaffold629.g15708.t1"/>
    <property type="gene ID" value="Csp11.Scaffold629.g15708"/>
</dbReference>
<sequence>MANFTIFFIVMASIEDHGLIIDIVACLLYSHFVYSLSWCMYCYIFTSQPLIDDYLEEIKQIKRSFLEHMERRNKKLHHV</sequence>
<evidence type="ECO:0000313" key="2">
    <source>
        <dbReference type="WBParaSite" id="Csp11.Scaffold629.g15708.t1"/>
    </source>
</evidence>
<protein>
    <submittedName>
        <fullName evidence="2">Uncharacterized protein</fullName>
    </submittedName>
</protein>
<reference evidence="2" key="1">
    <citation type="submission" date="2016-11" db="UniProtKB">
        <authorList>
            <consortium name="WormBaseParasite"/>
        </authorList>
    </citation>
    <scope>IDENTIFICATION</scope>
</reference>
<keyword evidence="1" id="KW-1185">Reference proteome</keyword>
<dbReference type="Proteomes" id="UP000095282">
    <property type="component" value="Unplaced"/>
</dbReference>
<dbReference type="AlphaFoldDB" id="A0A1I7U7R9"/>
<proteinExistence type="predicted"/>